<sequence length="1486" mass="167041">MEVVAVPPPPPKGSPFRDHDVREWSRIDSITGALERARLETDSWTANTNDACHKYGKVVDSRARTGADGSVQQQASRQLEVFQSRAAGAHLQVVKTKTVSSSRWSGKFDASTKSLTAGFEDLQLPLNPLDISSQKSKASVGRSVNRRPPSRQPRSSTSSFQNDLSNPLRNAHLAAAVNLHRVSRLCHQIHESAVRNAFGRKSPSISQRESGDGSVSGVEITELESSVTSNSNEVTSQSVLSRTKSTSSEDIYKTLDKDSSVKSIEDLEDLEQLQNWRRTSKVRRSLQYPKCSSPSEATKPLDLPEGGVSVKKIREELEKGRRLNTALRNNSVSTNFEALDQIIQSISSASSIDRSSTDENLDDNENDLLISKPKKKRESFVTVESLQEVKGRLRHTTSPGNNVYSNGKKRKDEEIDDGIVTEEEKSNQSRVKSYVYGMENTTQNKKPVISTGSLESRSKLVNGTNNHKNEDWYNRRKSYGFEQVHTQQDSSSISLKNKKMVESSTDSGICRSNDILIVPPSTKSSAANSRFKNSDSESDTENKYNAINKGLNGIHYGNVKKMTSIFDNQEDKNRVAEDAGTAWGKPTFREPDWKRGEIKSTTITIPIVKNNNVIDLPWNDEPEKEIKRHSIAVDEAKYAADSRYRRTSLVGEQYLKNDVLDDDPYGNNRKTKKVEFCKTEVHFAAESGKVNIVATDEKPPPTHNFRRRRRNSGPITNFNEDLNKNGLPMLHFGDTSYEKTMFNVTNDENSGENSEKLSSSLAPDIYENLPSYESRVPSNFGVVTVNTNASKTKNHFEQNEDDRKESFDENIKGILKNKPVKPKPYHLGESVPFSESTSDEDSRRWGVRLRHVPKEDPPIWKSTVTVHNSFVNKDEERNNKINASSDPPEFQKLLRNLRPIKKADYLSDNENRYSDSFANIRVVPAAKDSRRSSWSVADKVEEIPENRGYSTKINFGDGEAIVVENDQSTWPRMENLSKENSDGVTSYVNSTDSSQVSRSYTKYSVPATRSKFSPVVLRKTIPVKTTDSSTTGNVSSPSLVGKQVENFVETKHEDYSSDKEYRNITDSKLKSKYINENVVLRQPKKSEMTYFGVNASSKSSPKNTIQTAVIKDNKISDKPDLLNHYKHTSPTRPRKPSPDRQQTSSPIYENLKPIRKSTKSKYTSKKEFDSSILDELTKAADQILQAVNGYTDEDCRTRLTSDEEDLRQPLDTISETKSWKNTAQDLQAKNQARMRPTLASAAKVRVKRTSSTSSVESLSKDRRKTTSTERKNQNTIVSKPQQEKPKKKVSSDSSSTKASTKARRLQRASSREALLQSHGSSSEDLPATVEVPHRKPRLIKKTKATQLTINNGLELKKSVRKSRSEKVENAKNEERILGSLPEIRHKTAISTIRSTADKCSRDRSKTRNEESRSRSQSKRDSSNKETVSSSSTRHNSSAARNHHHHYGQQQSQHRATPQAQKDSGVTQHRISTANIKKCHRSEGTRH</sequence>
<evidence type="ECO:0000313" key="3">
    <source>
        <dbReference type="RefSeq" id="XP_030766610.1"/>
    </source>
</evidence>
<feature type="region of interest" description="Disordered" evidence="1">
    <location>
        <begin position="1111"/>
        <end position="1165"/>
    </location>
</feature>
<proteinExistence type="predicted"/>
<dbReference type="RefSeq" id="XP_030766610.1">
    <property type="nucleotide sequence ID" value="XM_030910750.1"/>
</dbReference>
<evidence type="ECO:0000313" key="2">
    <source>
        <dbReference type="Proteomes" id="UP000504635"/>
    </source>
</evidence>
<evidence type="ECO:0000256" key="1">
    <source>
        <dbReference type="SAM" id="MobiDB-lite"/>
    </source>
</evidence>
<feature type="region of interest" description="Disordered" evidence="1">
    <location>
        <begin position="519"/>
        <end position="542"/>
    </location>
</feature>
<feature type="region of interest" description="Disordered" evidence="1">
    <location>
        <begin position="1391"/>
        <end position="1486"/>
    </location>
</feature>
<dbReference type="OrthoDB" id="8197951at2759"/>
<dbReference type="GeneID" id="115890501"/>
<feature type="compositionally biased region" description="Basic and acidic residues" evidence="1">
    <location>
        <begin position="1111"/>
        <end position="1123"/>
    </location>
</feature>
<feature type="compositionally biased region" description="Basic residues" evidence="1">
    <location>
        <begin position="1153"/>
        <end position="1163"/>
    </location>
</feature>
<feature type="compositionally biased region" description="Basic and acidic residues" evidence="1">
    <location>
        <begin position="1258"/>
        <end position="1272"/>
    </location>
</feature>
<feature type="region of interest" description="Disordered" evidence="1">
    <location>
        <begin position="1199"/>
        <end position="1218"/>
    </location>
</feature>
<feature type="region of interest" description="Disordered" evidence="1">
    <location>
        <begin position="394"/>
        <end position="417"/>
    </location>
</feature>
<feature type="compositionally biased region" description="Basic and acidic residues" evidence="1">
    <location>
        <begin position="1395"/>
        <end position="1423"/>
    </location>
</feature>
<name>A0A6J2YUU6_SITOR</name>
<accession>A0A6J2YUU6</accession>
<keyword evidence="2" id="KW-1185">Reference proteome</keyword>
<feature type="compositionally biased region" description="Polar residues" evidence="1">
    <location>
        <begin position="1454"/>
        <end position="1474"/>
    </location>
</feature>
<protein>
    <submittedName>
        <fullName evidence="3">Uncharacterized protein LOC115890501 isoform X2</fullName>
    </submittedName>
</protein>
<feature type="compositionally biased region" description="Low complexity" evidence="1">
    <location>
        <begin position="150"/>
        <end position="159"/>
    </location>
</feature>
<feature type="compositionally biased region" description="Polar residues" evidence="1">
    <location>
        <begin position="521"/>
        <end position="531"/>
    </location>
</feature>
<reference evidence="3" key="1">
    <citation type="submission" date="2025-08" db="UniProtKB">
        <authorList>
            <consortium name="RefSeq"/>
        </authorList>
    </citation>
    <scope>IDENTIFICATION</scope>
    <source>
        <tissue evidence="3">Gonads</tissue>
    </source>
</reference>
<feature type="compositionally biased region" description="Low complexity" evidence="1">
    <location>
        <begin position="1424"/>
        <end position="1439"/>
    </location>
</feature>
<gene>
    <name evidence="3" type="primary">LOC115890501</name>
</gene>
<feature type="region of interest" description="Disordered" evidence="1">
    <location>
        <begin position="815"/>
        <end position="843"/>
    </location>
</feature>
<feature type="compositionally biased region" description="Basic residues" evidence="1">
    <location>
        <begin position="1124"/>
        <end position="1135"/>
    </location>
</feature>
<dbReference type="Proteomes" id="UP000504635">
    <property type="component" value="Unplaced"/>
</dbReference>
<feature type="region of interest" description="Disordered" evidence="1">
    <location>
        <begin position="695"/>
        <end position="717"/>
    </location>
</feature>
<organism evidence="2 3">
    <name type="scientific">Sitophilus oryzae</name>
    <name type="common">Rice weevil</name>
    <name type="synonym">Curculio oryzae</name>
    <dbReference type="NCBI Taxonomy" id="7048"/>
    <lineage>
        <taxon>Eukaryota</taxon>
        <taxon>Metazoa</taxon>
        <taxon>Ecdysozoa</taxon>
        <taxon>Arthropoda</taxon>
        <taxon>Hexapoda</taxon>
        <taxon>Insecta</taxon>
        <taxon>Pterygota</taxon>
        <taxon>Neoptera</taxon>
        <taxon>Endopterygota</taxon>
        <taxon>Coleoptera</taxon>
        <taxon>Polyphaga</taxon>
        <taxon>Cucujiformia</taxon>
        <taxon>Curculionidae</taxon>
        <taxon>Dryophthorinae</taxon>
        <taxon>Sitophilus</taxon>
    </lineage>
</organism>
<feature type="region of interest" description="Disordered" evidence="1">
    <location>
        <begin position="133"/>
        <end position="165"/>
    </location>
</feature>
<feature type="region of interest" description="Disordered" evidence="1">
    <location>
        <begin position="1226"/>
        <end position="1336"/>
    </location>
</feature>
<feature type="compositionally biased region" description="Polar residues" evidence="1">
    <location>
        <begin position="396"/>
        <end position="405"/>
    </location>
</feature>